<evidence type="ECO:0000256" key="2">
    <source>
        <dbReference type="ARBA" id="ARBA00022692"/>
    </source>
</evidence>
<feature type="transmembrane region" description="Helical" evidence="5">
    <location>
        <begin position="517"/>
        <end position="538"/>
    </location>
</feature>
<dbReference type="PROSITE" id="PS50850">
    <property type="entry name" value="MFS"/>
    <property type="match status" value="1"/>
</dbReference>
<evidence type="ECO:0000256" key="4">
    <source>
        <dbReference type="ARBA" id="ARBA00023136"/>
    </source>
</evidence>
<evidence type="ECO:0000313" key="7">
    <source>
        <dbReference type="EMBL" id="SPO27811.1"/>
    </source>
</evidence>
<dbReference type="SUPFAM" id="SSF103473">
    <property type="entry name" value="MFS general substrate transporter"/>
    <property type="match status" value="1"/>
</dbReference>
<dbReference type="GO" id="GO:0015244">
    <property type="term" value="F:fluconazole transmembrane transporter activity"/>
    <property type="evidence" value="ECO:0007669"/>
    <property type="project" value="TreeGrafter"/>
</dbReference>
<feature type="transmembrane region" description="Helical" evidence="5">
    <location>
        <begin position="382"/>
        <end position="402"/>
    </location>
</feature>
<dbReference type="Pfam" id="PF07690">
    <property type="entry name" value="MFS_1"/>
    <property type="match status" value="1"/>
</dbReference>
<dbReference type="OrthoDB" id="3357846at2759"/>
<feature type="transmembrane region" description="Helical" evidence="5">
    <location>
        <begin position="140"/>
        <end position="163"/>
    </location>
</feature>
<evidence type="ECO:0000256" key="3">
    <source>
        <dbReference type="ARBA" id="ARBA00022989"/>
    </source>
</evidence>
<organism evidence="7 8">
    <name type="scientific">Ustilago trichophora</name>
    <dbReference type="NCBI Taxonomy" id="86804"/>
    <lineage>
        <taxon>Eukaryota</taxon>
        <taxon>Fungi</taxon>
        <taxon>Dikarya</taxon>
        <taxon>Basidiomycota</taxon>
        <taxon>Ustilaginomycotina</taxon>
        <taxon>Ustilaginomycetes</taxon>
        <taxon>Ustilaginales</taxon>
        <taxon>Ustilaginaceae</taxon>
        <taxon>Ustilago</taxon>
    </lineage>
</organism>
<feature type="domain" description="Major facilitator superfamily (MFS) profile" evidence="6">
    <location>
        <begin position="109"/>
        <end position="566"/>
    </location>
</feature>
<name>A0A5C3EDU7_9BASI</name>
<dbReference type="AlphaFoldDB" id="A0A5C3EDU7"/>
<comment type="subcellular location">
    <subcellularLocation>
        <location evidence="1">Membrane</location>
        <topology evidence="1">Multi-pass membrane protein</topology>
    </subcellularLocation>
</comment>
<dbReference type="InterPro" id="IPR036259">
    <property type="entry name" value="MFS_trans_sf"/>
</dbReference>
<protein>
    <submittedName>
        <fullName evidence="7">Probable FLR1 - Putative H+ antiporter involved in multidrug resistance</fullName>
    </submittedName>
</protein>
<feature type="transmembrane region" description="Helical" evidence="5">
    <location>
        <begin position="202"/>
        <end position="223"/>
    </location>
</feature>
<feature type="transmembrane region" description="Helical" evidence="5">
    <location>
        <begin position="109"/>
        <end position="128"/>
    </location>
</feature>
<feature type="transmembrane region" description="Helical" evidence="5">
    <location>
        <begin position="175"/>
        <end position="196"/>
    </location>
</feature>
<dbReference type="CDD" id="cd17323">
    <property type="entry name" value="MFS_Tpo1_MDR_like"/>
    <property type="match status" value="1"/>
</dbReference>
<evidence type="ECO:0000256" key="1">
    <source>
        <dbReference type="ARBA" id="ARBA00004141"/>
    </source>
</evidence>
<feature type="transmembrane region" description="Helical" evidence="5">
    <location>
        <begin position="423"/>
        <end position="442"/>
    </location>
</feature>
<dbReference type="InterPro" id="IPR020846">
    <property type="entry name" value="MFS_dom"/>
</dbReference>
<keyword evidence="4 5" id="KW-0472">Membrane</keyword>
<keyword evidence="3 5" id="KW-1133">Transmembrane helix</keyword>
<feature type="transmembrane region" description="Helical" evidence="5">
    <location>
        <begin position="448"/>
        <end position="475"/>
    </location>
</feature>
<dbReference type="Proteomes" id="UP000324022">
    <property type="component" value="Unassembled WGS sequence"/>
</dbReference>
<sequence length="566" mass="62348">MHFGDTAFGQLIRTLSRDQLFAHRERCIDLPSGWIEDSRNALGQHNGSDATEWAHWAARWVKASQTVPSRNSQASNVPKEKNFHSLVGWYGDKDPDNPQNWSSTEKASVAGLICLYTFTVYLGSAIYTPSVMGVMQQFEVSYAAANLGLALFVFGYGAGAMLFSPLSEIPSLGRNWIYIITFILYTAFTVGTAVAPSFASLIILRFLAGFVGSPALATGGATLQDMYSVIQLPYCIAIWVAAASMGPALGPVMGGFAVQAKTWRWPMWIQVWLCGPVLILMFFCMPETSAQNILVRRARRLRKVTQCLGLRCAVEMEESKLTLQKVIVDALIRPIQISILDPGTGFMNVYVSLVYAIYYSFFESFPLIYPVIYRFKLGTAGLTFLSVVVTTAMSASGYIFYVHHYVEPRIRKSGNLPPLESRLIPAIPASIMMPLGLFLFAWTTREWIHWTVGLVGIGIYSIGFYVLLQCVLLYVPQVYPKYAASLLAANDFSRSSLAAGFVMVGRPLFKNLGIGKGVSLLAGLACLCVPLLVLLYRYGAWLRGKSRFASPSAEFKVEPGKSNGSA</sequence>
<evidence type="ECO:0000259" key="6">
    <source>
        <dbReference type="PROSITE" id="PS50850"/>
    </source>
</evidence>
<feature type="transmembrane region" description="Helical" evidence="5">
    <location>
        <begin position="482"/>
        <end position="505"/>
    </location>
</feature>
<dbReference type="Gene3D" id="1.20.1250.20">
    <property type="entry name" value="MFS general substrate transporter like domains"/>
    <property type="match status" value="1"/>
</dbReference>
<dbReference type="PANTHER" id="PTHR23502:SF23">
    <property type="entry name" value="FLUCONAZOLE RESISTANCE PROTEIN 1"/>
    <property type="match status" value="1"/>
</dbReference>
<feature type="transmembrane region" description="Helical" evidence="5">
    <location>
        <begin position="343"/>
        <end position="362"/>
    </location>
</feature>
<dbReference type="InterPro" id="IPR011701">
    <property type="entry name" value="MFS"/>
</dbReference>
<dbReference type="GO" id="GO:0005886">
    <property type="term" value="C:plasma membrane"/>
    <property type="evidence" value="ECO:0007669"/>
    <property type="project" value="TreeGrafter"/>
</dbReference>
<dbReference type="GO" id="GO:1990961">
    <property type="term" value="P:xenobiotic detoxification by transmembrane export across the plasma membrane"/>
    <property type="evidence" value="ECO:0007669"/>
    <property type="project" value="TreeGrafter"/>
</dbReference>
<accession>A0A5C3EDU7</accession>
<dbReference type="PANTHER" id="PTHR23502">
    <property type="entry name" value="MAJOR FACILITATOR SUPERFAMILY"/>
    <property type="match status" value="1"/>
</dbReference>
<keyword evidence="2 5" id="KW-0812">Transmembrane</keyword>
<evidence type="ECO:0000256" key="5">
    <source>
        <dbReference type="SAM" id="Phobius"/>
    </source>
</evidence>
<feature type="transmembrane region" description="Helical" evidence="5">
    <location>
        <begin position="235"/>
        <end position="257"/>
    </location>
</feature>
<reference evidence="7 8" key="1">
    <citation type="submission" date="2018-03" db="EMBL/GenBank/DDBJ databases">
        <authorList>
            <person name="Guldener U."/>
        </authorList>
    </citation>
    <scope>NUCLEOTIDE SEQUENCE [LARGE SCALE GENOMIC DNA]</scope>
    <source>
        <strain evidence="7 8">NBRC100155</strain>
    </source>
</reference>
<gene>
    <name evidence="7" type="ORF">UTRI_04954</name>
</gene>
<dbReference type="EMBL" id="OOIN01000020">
    <property type="protein sequence ID" value="SPO27811.1"/>
    <property type="molecule type" value="Genomic_DNA"/>
</dbReference>
<feature type="transmembrane region" description="Helical" evidence="5">
    <location>
        <begin position="269"/>
        <end position="295"/>
    </location>
</feature>
<keyword evidence="8" id="KW-1185">Reference proteome</keyword>
<proteinExistence type="predicted"/>
<evidence type="ECO:0000313" key="8">
    <source>
        <dbReference type="Proteomes" id="UP000324022"/>
    </source>
</evidence>